<name>A0AAV7RLR4_PLEWA</name>
<evidence type="ECO:0000313" key="1">
    <source>
        <dbReference type="EMBL" id="KAJ1152767.1"/>
    </source>
</evidence>
<comment type="caution">
    <text evidence="1">The sequence shown here is derived from an EMBL/GenBank/DDBJ whole genome shotgun (WGS) entry which is preliminary data.</text>
</comment>
<reference evidence="1" key="1">
    <citation type="journal article" date="2022" name="bioRxiv">
        <title>Sequencing and chromosome-scale assembly of the giantPleurodeles waltlgenome.</title>
        <authorList>
            <person name="Brown T."/>
            <person name="Elewa A."/>
            <person name="Iarovenko S."/>
            <person name="Subramanian E."/>
            <person name="Araus A.J."/>
            <person name="Petzold A."/>
            <person name="Susuki M."/>
            <person name="Suzuki K.-i.T."/>
            <person name="Hayashi T."/>
            <person name="Toyoda A."/>
            <person name="Oliveira C."/>
            <person name="Osipova E."/>
            <person name="Leigh N.D."/>
            <person name="Simon A."/>
            <person name="Yun M.H."/>
        </authorList>
    </citation>
    <scope>NUCLEOTIDE SEQUENCE</scope>
    <source>
        <strain evidence="1">20211129_DDA</strain>
        <tissue evidence="1">Liver</tissue>
    </source>
</reference>
<dbReference type="InterPro" id="IPR004244">
    <property type="entry name" value="Transposase_22"/>
</dbReference>
<gene>
    <name evidence="1" type="ORF">NDU88_005542</name>
</gene>
<dbReference type="AlphaFoldDB" id="A0AAV7RLR4"/>
<dbReference type="PANTHER" id="PTHR11505">
    <property type="entry name" value="L1 TRANSPOSABLE ELEMENT-RELATED"/>
    <property type="match status" value="1"/>
</dbReference>
<dbReference type="EMBL" id="JANPWB010000009">
    <property type="protein sequence ID" value="KAJ1152767.1"/>
    <property type="molecule type" value="Genomic_DNA"/>
</dbReference>
<sequence length="255" mass="28534">MDNYAIAKETSSSLGQDSATLSASEPLLGAIMAAISDFKSTLKPKLDTVTADISLLCADLQKMVDKMSTMESDIQTLRSTSKSLEVRTLTAQHETMAARPEDQEGRSRRNCSRVVGVPEGAEGASVDLFLEDIILKTLCPKRLSNFFMVERAHRTLGLSPRPGAPPRTIIARTFNHRDREAILQAAHTHCYPHNKNLIIRIFSDYSIQVQKQRRSLDEVKKVLHIKELKYMMLFPARLQVLAEGKSWYFTSPADA</sequence>
<proteinExistence type="predicted"/>
<keyword evidence="2" id="KW-1185">Reference proteome</keyword>
<dbReference type="Gene3D" id="3.30.70.1820">
    <property type="entry name" value="L1 transposable element, RRM domain"/>
    <property type="match status" value="1"/>
</dbReference>
<dbReference type="Proteomes" id="UP001066276">
    <property type="component" value="Chromosome 5"/>
</dbReference>
<evidence type="ECO:0000313" key="2">
    <source>
        <dbReference type="Proteomes" id="UP001066276"/>
    </source>
</evidence>
<accession>A0AAV7RLR4</accession>
<organism evidence="1 2">
    <name type="scientific">Pleurodeles waltl</name>
    <name type="common">Iberian ribbed newt</name>
    <dbReference type="NCBI Taxonomy" id="8319"/>
    <lineage>
        <taxon>Eukaryota</taxon>
        <taxon>Metazoa</taxon>
        <taxon>Chordata</taxon>
        <taxon>Craniata</taxon>
        <taxon>Vertebrata</taxon>
        <taxon>Euteleostomi</taxon>
        <taxon>Amphibia</taxon>
        <taxon>Batrachia</taxon>
        <taxon>Caudata</taxon>
        <taxon>Salamandroidea</taxon>
        <taxon>Salamandridae</taxon>
        <taxon>Pleurodelinae</taxon>
        <taxon>Pleurodeles</taxon>
    </lineage>
</organism>
<protein>
    <submittedName>
        <fullName evidence="1">Uncharacterized protein</fullName>
    </submittedName>
</protein>